<feature type="domain" description="JmjC" evidence="1">
    <location>
        <begin position="85"/>
        <end position="265"/>
    </location>
</feature>
<name>A0ABR1AW87_POLSC</name>
<organism evidence="2 3">
    <name type="scientific">Polyplax serrata</name>
    <name type="common">Common mouse louse</name>
    <dbReference type="NCBI Taxonomy" id="468196"/>
    <lineage>
        <taxon>Eukaryota</taxon>
        <taxon>Metazoa</taxon>
        <taxon>Ecdysozoa</taxon>
        <taxon>Arthropoda</taxon>
        <taxon>Hexapoda</taxon>
        <taxon>Insecta</taxon>
        <taxon>Pterygota</taxon>
        <taxon>Neoptera</taxon>
        <taxon>Paraneoptera</taxon>
        <taxon>Psocodea</taxon>
        <taxon>Troctomorpha</taxon>
        <taxon>Phthiraptera</taxon>
        <taxon>Anoplura</taxon>
        <taxon>Polyplacidae</taxon>
        <taxon>Polyplax</taxon>
    </lineage>
</organism>
<protein>
    <recommendedName>
        <fullName evidence="1">JmjC domain-containing protein</fullName>
    </recommendedName>
</protein>
<dbReference type="InterPro" id="IPR003347">
    <property type="entry name" value="JmjC_dom"/>
</dbReference>
<dbReference type="Proteomes" id="UP001359485">
    <property type="component" value="Unassembled WGS sequence"/>
</dbReference>
<dbReference type="EMBL" id="JAWJWF010000009">
    <property type="protein sequence ID" value="KAK6630121.1"/>
    <property type="molecule type" value="Genomic_DNA"/>
</dbReference>
<gene>
    <name evidence="2" type="ORF">RUM44_005672</name>
</gene>
<dbReference type="SMART" id="SM00558">
    <property type="entry name" value="JmjC"/>
    <property type="match status" value="1"/>
</dbReference>
<evidence type="ECO:0000259" key="1">
    <source>
        <dbReference type="PROSITE" id="PS51184"/>
    </source>
</evidence>
<evidence type="ECO:0000313" key="3">
    <source>
        <dbReference type="Proteomes" id="UP001359485"/>
    </source>
</evidence>
<dbReference type="InterPro" id="IPR041667">
    <property type="entry name" value="Cupin_8"/>
</dbReference>
<reference evidence="2 3" key="1">
    <citation type="submission" date="2023-09" db="EMBL/GenBank/DDBJ databases">
        <title>Genomes of two closely related lineages of the louse Polyplax serrata with different host specificities.</title>
        <authorList>
            <person name="Martinu J."/>
            <person name="Tarabai H."/>
            <person name="Stefka J."/>
            <person name="Hypsa V."/>
        </authorList>
    </citation>
    <scope>NUCLEOTIDE SEQUENCE [LARGE SCALE GENOMIC DNA]</scope>
    <source>
        <strain evidence="2">98ZLc_SE</strain>
    </source>
</reference>
<dbReference type="PANTHER" id="PTHR12461:SF104">
    <property type="entry name" value="TRNA WYBUTOSINE-SYNTHESIZING PROTEIN 5"/>
    <property type="match status" value="1"/>
</dbReference>
<dbReference type="Gene3D" id="6.10.140.1470">
    <property type="match status" value="1"/>
</dbReference>
<evidence type="ECO:0000313" key="2">
    <source>
        <dbReference type="EMBL" id="KAK6630121.1"/>
    </source>
</evidence>
<comment type="caution">
    <text evidence="2">The sequence shown here is derived from an EMBL/GenBank/DDBJ whole genome shotgun (WGS) entry which is preliminary data.</text>
</comment>
<keyword evidence="3" id="KW-1185">Reference proteome</keyword>
<dbReference type="Gene3D" id="2.60.120.650">
    <property type="entry name" value="Cupin"/>
    <property type="match status" value="1"/>
</dbReference>
<dbReference type="PROSITE" id="PS51184">
    <property type="entry name" value="JMJC"/>
    <property type="match status" value="1"/>
</dbReference>
<accession>A0ABR1AW87</accession>
<dbReference type="PANTHER" id="PTHR12461">
    <property type="entry name" value="HYPOXIA-INDUCIBLE FACTOR 1 ALPHA INHIBITOR-RELATED"/>
    <property type="match status" value="1"/>
</dbReference>
<dbReference type="SUPFAM" id="SSF51197">
    <property type="entry name" value="Clavaminate synthase-like"/>
    <property type="match status" value="1"/>
</dbReference>
<sequence>MEYSTVTVLTGVPEEIVRLKMTDRKPLLIRNWDIGSCVKDWTSEYVSNKVGSEPVKIHVAKDEKMDFINKNFIYKTLPFDELIRRVFRYKQEDYFVDPFEKYYMRSLGNDPRGRDVANFFLQCRTLAEDLNVPPFYDEKDFFSSVFRASSQGVQLWTHYDIMDNILIQVRGKKRIVLWPPSEVDNIYLIGDKSEVLDIDNPDLEKYPKFKNAIRYECTMLPGDILFIPALWFHNTIAIEPCLGVNIFWKNLSHQLYYKNDSYGNKDLLPAAKSLHSLETAIKSLKILPSDYRNFYISRMIKTLKSNLTEDNDCV</sequence>
<dbReference type="Pfam" id="PF13621">
    <property type="entry name" value="Cupin_8"/>
    <property type="match status" value="1"/>
</dbReference>
<proteinExistence type="predicted"/>